<proteinExistence type="predicted"/>
<keyword evidence="2" id="KW-1185">Reference proteome</keyword>
<reference evidence="1 2" key="1">
    <citation type="submission" date="2020-02" db="EMBL/GenBank/DDBJ databases">
        <authorList>
            <person name="Ma Q."/>
            <person name="Huang Y."/>
            <person name="Song X."/>
            <person name="Pei D."/>
        </authorList>
    </citation>
    <scope>NUCLEOTIDE SEQUENCE [LARGE SCALE GENOMIC DNA]</scope>
    <source>
        <strain evidence="1">Sxm20200214</strain>
        <tissue evidence="1">Leaf</tissue>
    </source>
</reference>
<dbReference type="AlphaFoldDB" id="A0A8X7P297"/>
<protein>
    <submittedName>
        <fullName evidence="1">Uncharacterized protein</fullName>
    </submittedName>
</protein>
<dbReference type="EMBL" id="JAAMPC010000661">
    <property type="protein sequence ID" value="KAG2242109.1"/>
    <property type="molecule type" value="Genomic_DNA"/>
</dbReference>
<comment type="caution">
    <text evidence="1">The sequence shown here is derived from an EMBL/GenBank/DDBJ whole genome shotgun (WGS) entry which is preliminary data.</text>
</comment>
<sequence>MAPRKIPAKYSCQEIYDRMSNGLCIFCEDLDTPGHHDLKHKGVKIFVTESDNESIMTESDDKPIAEESYGFVTETVMQPDLFSESLEVRLQICRLLLPQVRKKLKTKVIQKKT</sequence>
<dbReference type="OrthoDB" id="1113451at2759"/>
<dbReference type="Proteomes" id="UP000886595">
    <property type="component" value="Unassembled WGS sequence"/>
</dbReference>
<evidence type="ECO:0000313" key="2">
    <source>
        <dbReference type="Proteomes" id="UP000886595"/>
    </source>
</evidence>
<name>A0A8X7P297_BRACI</name>
<organism evidence="1 2">
    <name type="scientific">Brassica carinata</name>
    <name type="common">Ethiopian mustard</name>
    <name type="synonym">Abyssinian cabbage</name>
    <dbReference type="NCBI Taxonomy" id="52824"/>
    <lineage>
        <taxon>Eukaryota</taxon>
        <taxon>Viridiplantae</taxon>
        <taxon>Streptophyta</taxon>
        <taxon>Embryophyta</taxon>
        <taxon>Tracheophyta</taxon>
        <taxon>Spermatophyta</taxon>
        <taxon>Magnoliopsida</taxon>
        <taxon>eudicotyledons</taxon>
        <taxon>Gunneridae</taxon>
        <taxon>Pentapetalae</taxon>
        <taxon>rosids</taxon>
        <taxon>malvids</taxon>
        <taxon>Brassicales</taxon>
        <taxon>Brassicaceae</taxon>
        <taxon>Brassiceae</taxon>
        <taxon>Brassica</taxon>
    </lineage>
</organism>
<evidence type="ECO:0000313" key="1">
    <source>
        <dbReference type="EMBL" id="KAG2242109.1"/>
    </source>
</evidence>
<gene>
    <name evidence="1" type="ORF">Bca52824_096051</name>
</gene>
<accession>A0A8X7P297</accession>